<dbReference type="PROSITE" id="PS51195">
    <property type="entry name" value="Q_MOTIF"/>
    <property type="match status" value="1"/>
</dbReference>
<dbReference type="Pfam" id="PF03880">
    <property type="entry name" value="DbpA"/>
    <property type="match status" value="1"/>
</dbReference>
<evidence type="ECO:0000259" key="11">
    <source>
        <dbReference type="PROSITE" id="PS51192"/>
    </source>
</evidence>
<dbReference type="PANTHER" id="PTHR47963">
    <property type="entry name" value="DEAD-BOX ATP-DEPENDENT RNA HELICASE 47, MITOCHONDRIAL"/>
    <property type="match status" value="1"/>
</dbReference>
<dbReference type="KEGG" id="cprv:CYPRO_3174"/>
<dbReference type="Gene3D" id="3.30.70.330">
    <property type="match status" value="1"/>
</dbReference>
<sequence>MSVQTFAELGLSDDVLESLQKMGFEAPTAIQAQTIPLLLNGHDVLGQAQTGTGKTAAFAIPAIEKTDASLNEVQVLIQCPTRELAIQVTGEIQKLSSYTGGLRVVPVYGGQHISHQIKAINRGAQIVVGTPGRTIDHLKRGTLKLNHLSMVIFDEADEMLNMGFREDMEEILTYKDQARRVQMLMFSATVPKPIREIMKRFMVDPVSITIERSPVTTPDIRQYVVEVRDSVRVEGIARLMDVNNYKLGLIFCNTKVATEEVSQQLQSRGYSSEILNGDLSQGQRDKVMHKFRSGYIDLLIATDVAARGIDVDDVDVVFNYDIPQDPEQYVHRIGRTGRAGKSGTAYTFASGRRMRSIKFIERITKSAIESVRMPSLKDVKESRMTLQLTELGEVLAKGGLKPYIEQVEALSEISYSSVEIAAALLKMRMETLEKNRSDFNEDTDFSPEPDYREDRKFKKGKKNRDKGRKKGKGDFVDSRDDSNMQTLRFNVGRSDKVRPGDLVGAIAGESGIPGYTIGHIDIQSNFSFVDVPSDKVSLIIDKMGKAQIRKKKLKVKPA</sequence>
<proteinExistence type="inferred from homology"/>
<dbReference type="SMART" id="SM00490">
    <property type="entry name" value="HELICc"/>
    <property type="match status" value="1"/>
</dbReference>
<evidence type="ECO:0000256" key="6">
    <source>
        <dbReference type="ARBA" id="ARBA00022840"/>
    </source>
</evidence>
<evidence type="ECO:0000313" key="14">
    <source>
        <dbReference type="EMBL" id="AXJ02408.1"/>
    </source>
</evidence>
<dbReference type="InterPro" id="IPR044742">
    <property type="entry name" value="DEAD/DEAH_RhlB"/>
</dbReference>
<reference evidence="14 15" key="1">
    <citation type="submission" date="2018-03" db="EMBL/GenBank/DDBJ databases">
        <title>Phenotypic and genomic properties of Cyclonatronum proteinivorum gen. nov., sp. nov., a haloalkaliphilic bacteroidete from soda lakes possessing Na+-translocating rhodopsin.</title>
        <authorList>
            <person name="Toshchakov S.V."/>
            <person name="Korzhenkov A."/>
            <person name="Samarov N.I."/>
            <person name="Kublanov I.V."/>
            <person name="Muntyan M.S."/>
            <person name="Sorokin D.Y."/>
        </authorList>
    </citation>
    <scope>NUCLEOTIDE SEQUENCE [LARGE SCALE GENOMIC DNA]</scope>
    <source>
        <strain evidence="14 15">Omega</strain>
    </source>
</reference>
<evidence type="ECO:0000256" key="8">
    <source>
        <dbReference type="PROSITE-ProRule" id="PRU00552"/>
    </source>
</evidence>
<dbReference type="InterPro" id="IPR005580">
    <property type="entry name" value="DbpA/CsdA_RNA-bd_dom"/>
</dbReference>
<dbReference type="PROSITE" id="PS00039">
    <property type="entry name" value="DEAD_ATP_HELICASE"/>
    <property type="match status" value="1"/>
</dbReference>
<feature type="region of interest" description="Disordered" evidence="10">
    <location>
        <begin position="438"/>
        <end position="480"/>
    </location>
</feature>
<feature type="short sequence motif" description="Q motif" evidence="8">
    <location>
        <begin position="4"/>
        <end position="32"/>
    </location>
</feature>
<name>A0A345UPK6_9BACT</name>
<feature type="domain" description="Helicase C-terminal" evidence="12">
    <location>
        <begin position="219"/>
        <end position="380"/>
    </location>
</feature>
<dbReference type="InterPro" id="IPR012677">
    <property type="entry name" value="Nucleotide-bd_a/b_plait_sf"/>
</dbReference>
<dbReference type="GO" id="GO:0005840">
    <property type="term" value="C:ribosome"/>
    <property type="evidence" value="ECO:0007669"/>
    <property type="project" value="TreeGrafter"/>
</dbReference>
<keyword evidence="7" id="KW-0346">Stress response</keyword>
<dbReference type="InterPro" id="IPR000629">
    <property type="entry name" value="RNA-helicase_DEAD-box_CS"/>
</dbReference>
<dbReference type="InterPro" id="IPR014014">
    <property type="entry name" value="RNA_helicase_DEAD_Q_motif"/>
</dbReference>
<dbReference type="EC" id="3.6.4.13" evidence="1"/>
<dbReference type="InterPro" id="IPR050547">
    <property type="entry name" value="DEAD_box_RNA_helicases"/>
</dbReference>
<evidence type="ECO:0000256" key="5">
    <source>
        <dbReference type="ARBA" id="ARBA00022806"/>
    </source>
</evidence>
<feature type="domain" description="DEAD-box RNA helicase Q" evidence="13">
    <location>
        <begin position="4"/>
        <end position="32"/>
    </location>
</feature>
<dbReference type="CDD" id="cd00268">
    <property type="entry name" value="DEADc"/>
    <property type="match status" value="1"/>
</dbReference>
<dbReference type="PANTHER" id="PTHR47963:SF8">
    <property type="entry name" value="ATP-DEPENDENT RNA HELICASE DEAD"/>
    <property type="match status" value="1"/>
</dbReference>
<dbReference type="InterPro" id="IPR027417">
    <property type="entry name" value="P-loop_NTPase"/>
</dbReference>
<dbReference type="Pfam" id="PF25399">
    <property type="entry name" value="DeaD_dimer"/>
    <property type="match status" value="1"/>
</dbReference>
<evidence type="ECO:0000256" key="9">
    <source>
        <dbReference type="RuleBase" id="RU000492"/>
    </source>
</evidence>
<evidence type="ECO:0000256" key="7">
    <source>
        <dbReference type="ARBA" id="ARBA00023016"/>
    </source>
</evidence>
<dbReference type="Gene3D" id="3.40.50.300">
    <property type="entry name" value="P-loop containing nucleotide triphosphate hydrolases"/>
    <property type="match status" value="2"/>
</dbReference>
<dbReference type="SUPFAM" id="SSF52540">
    <property type="entry name" value="P-loop containing nucleoside triphosphate hydrolases"/>
    <property type="match status" value="1"/>
</dbReference>
<dbReference type="GO" id="GO:0016787">
    <property type="term" value="F:hydrolase activity"/>
    <property type="evidence" value="ECO:0007669"/>
    <property type="project" value="UniProtKB-KW"/>
</dbReference>
<dbReference type="OrthoDB" id="9762011at2"/>
<dbReference type="InterPro" id="IPR011545">
    <property type="entry name" value="DEAD/DEAH_box_helicase_dom"/>
</dbReference>
<evidence type="ECO:0000256" key="1">
    <source>
        <dbReference type="ARBA" id="ARBA00012552"/>
    </source>
</evidence>
<dbReference type="InterPro" id="IPR001650">
    <property type="entry name" value="Helicase_C-like"/>
</dbReference>
<organism evidence="14 15">
    <name type="scientific">Cyclonatronum proteinivorum</name>
    <dbReference type="NCBI Taxonomy" id="1457365"/>
    <lineage>
        <taxon>Bacteria</taxon>
        <taxon>Pseudomonadati</taxon>
        <taxon>Balneolota</taxon>
        <taxon>Balneolia</taxon>
        <taxon>Balneolales</taxon>
        <taxon>Cyclonatronaceae</taxon>
        <taxon>Cyclonatronum</taxon>
    </lineage>
</organism>
<dbReference type="GO" id="GO:0005524">
    <property type="term" value="F:ATP binding"/>
    <property type="evidence" value="ECO:0007669"/>
    <property type="project" value="UniProtKB-KW"/>
</dbReference>
<dbReference type="Proteomes" id="UP000254808">
    <property type="component" value="Chromosome"/>
</dbReference>
<dbReference type="RefSeq" id="WP_114985838.1">
    <property type="nucleotide sequence ID" value="NZ_CP027806.1"/>
</dbReference>
<keyword evidence="2" id="KW-0963">Cytoplasm</keyword>
<evidence type="ECO:0000259" key="13">
    <source>
        <dbReference type="PROSITE" id="PS51195"/>
    </source>
</evidence>
<feature type="compositionally biased region" description="Basic residues" evidence="10">
    <location>
        <begin position="457"/>
        <end position="471"/>
    </location>
</feature>
<dbReference type="InterPro" id="IPR014001">
    <property type="entry name" value="Helicase_ATP-bd"/>
</dbReference>
<evidence type="ECO:0000259" key="12">
    <source>
        <dbReference type="PROSITE" id="PS51194"/>
    </source>
</evidence>
<dbReference type="InterPro" id="IPR057325">
    <property type="entry name" value="DeaD_dimer"/>
</dbReference>
<keyword evidence="6 9" id="KW-0067">ATP-binding</keyword>
<dbReference type="GO" id="GO:0005829">
    <property type="term" value="C:cytosol"/>
    <property type="evidence" value="ECO:0007669"/>
    <property type="project" value="TreeGrafter"/>
</dbReference>
<dbReference type="Pfam" id="PF00271">
    <property type="entry name" value="Helicase_C"/>
    <property type="match status" value="1"/>
</dbReference>
<feature type="domain" description="Helicase ATP-binding" evidence="11">
    <location>
        <begin position="35"/>
        <end position="208"/>
    </location>
</feature>
<dbReference type="GO" id="GO:0003724">
    <property type="term" value="F:RNA helicase activity"/>
    <property type="evidence" value="ECO:0007669"/>
    <property type="project" value="UniProtKB-EC"/>
</dbReference>
<evidence type="ECO:0000256" key="3">
    <source>
        <dbReference type="ARBA" id="ARBA00022741"/>
    </source>
</evidence>
<evidence type="ECO:0000256" key="10">
    <source>
        <dbReference type="SAM" id="MobiDB-lite"/>
    </source>
</evidence>
<keyword evidence="15" id="KW-1185">Reference proteome</keyword>
<dbReference type="GO" id="GO:0033592">
    <property type="term" value="F:RNA strand annealing activity"/>
    <property type="evidence" value="ECO:0007669"/>
    <property type="project" value="TreeGrafter"/>
</dbReference>
<evidence type="ECO:0000256" key="4">
    <source>
        <dbReference type="ARBA" id="ARBA00022801"/>
    </source>
</evidence>
<dbReference type="CDD" id="cd18787">
    <property type="entry name" value="SF2_C_DEAD"/>
    <property type="match status" value="1"/>
</dbReference>
<keyword evidence="4 9" id="KW-0378">Hydrolase</keyword>
<dbReference type="CDD" id="cd12252">
    <property type="entry name" value="RRM_DbpA"/>
    <property type="match status" value="1"/>
</dbReference>
<keyword evidence="3 9" id="KW-0547">Nucleotide-binding</keyword>
<protein>
    <recommendedName>
        <fullName evidence="1">RNA helicase</fullName>
        <ecNumber evidence="1">3.6.4.13</ecNumber>
    </recommendedName>
</protein>
<comment type="similarity">
    <text evidence="9">Belongs to the DEAD box helicase family.</text>
</comment>
<evidence type="ECO:0000313" key="15">
    <source>
        <dbReference type="Proteomes" id="UP000254808"/>
    </source>
</evidence>
<accession>A0A345UPK6</accession>
<keyword evidence="5 9" id="KW-0347">Helicase</keyword>
<gene>
    <name evidence="14" type="ORF">CYPRO_3174</name>
</gene>
<dbReference type="PROSITE" id="PS51192">
    <property type="entry name" value="HELICASE_ATP_BIND_1"/>
    <property type="match status" value="1"/>
</dbReference>
<dbReference type="SMART" id="SM00487">
    <property type="entry name" value="DEXDc"/>
    <property type="match status" value="1"/>
</dbReference>
<dbReference type="PROSITE" id="PS51194">
    <property type="entry name" value="HELICASE_CTER"/>
    <property type="match status" value="1"/>
</dbReference>
<dbReference type="AlphaFoldDB" id="A0A345UPK6"/>
<dbReference type="Pfam" id="PF00270">
    <property type="entry name" value="DEAD"/>
    <property type="match status" value="1"/>
</dbReference>
<dbReference type="GO" id="GO:0009409">
    <property type="term" value="P:response to cold"/>
    <property type="evidence" value="ECO:0007669"/>
    <property type="project" value="TreeGrafter"/>
</dbReference>
<evidence type="ECO:0000256" key="2">
    <source>
        <dbReference type="ARBA" id="ARBA00022490"/>
    </source>
</evidence>
<dbReference type="EMBL" id="CP027806">
    <property type="protein sequence ID" value="AXJ02408.1"/>
    <property type="molecule type" value="Genomic_DNA"/>
</dbReference>